<dbReference type="Proteomes" id="UP000748025">
    <property type="component" value="Unassembled WGS sequence"/>
</dbReference>
<proteinExistence type="predicted"/>
<dbReference type="EMBL" id="SRPW01002672">
    <property type="protein sequence ID" value="KAG5991185.1"/>
    <property type="molecule type" value="Genomic_DNA"/>
</dbReference>
<protein>
    <submittedName>
        <fullName evidence="2">Uncharacterized protein</fullName>
    </submittedName>
</protein>
<gene>
    <name evidence="2" type="ORF">E4U43_004079</name>
</gene>
<evidence type="ECO:0000313" key="2">
    <source>
        <dbReference type="EMBL" id="KAG5991185.1"/>
    </source>
</evidence>
<organism evidence="2 3">
    <name type="scientific">Claviceps pusilla</name>
    <dbReference type="NCBI Taxonomy" id="123648"/>
    <lineage>
        <taxon>Eukaryota</taxon>
        <taxon>Fungi</taxon>
        <taxon>Dikarya</taxon>
        <taxon>Ascomycota</taxon>
        <taxon>Pezizomycotina</taxon>
        <taxon>Sordariomycetes</taxon>
        <taxon>Hypocreomycetidae</taxon>
        <taxon>Hypocreales</taxon>
        <taxon>Clavicipitaceae</taxon>
        <taxon>Claviceps</taxon>
    </lineage>
</organism>
<evidence type="ECO:0000256" key="1">
    <source>
        <dbReference type="SAM" id="MobiDB-lite"/>
    </source>
</evidence>
<feature type="region of interest" description="Disordered" evidence="1">
    <location>
        <begin position="1"/>
        <end position="20"/>
    </location>
</feature>
<sequence>MGNCFSAVPEEPERERQGKNYDELVKSGFFETPRPVPVPQEVLERNTGSAEYRDREDEEMEL</sequence>
<dbReference type="AlphaFoldDB" id="A0A9P7N4C6"/>
<keyword evidence="3" id="KW-1185">Reference proteome</keyword>
<evidence type="ECO:0000313" key="3">
    <source>
        <dbReference type="Proteomes" id="UP000748025"/>
    </source>
</evidence>
<feature type="region of interest" description="Disordered" evidence="1">
    <location>
        <begin position="30"/>
        <end position="62"/>
    </location>
</feature>
<reference evidence="2" key="1">
    <citation type="journal article" date="2020" name="bioRxiv">
        <title>Whole genome comparisons of ergot fungi reveals the divergence and evolution of species within the genus Claviceps are the result of varying mechanisms driving genome evolution and host range expansion.</title>
        <authorList>
            <person name="Wyka S.A."/>
            <person name="Mondo S.J."/>
            <person name="Liu M."/>
            <person name="Dettman J."/>
            <person name="Nalam V."/>
            <person name="Broders K.D."/>
        </authorList>
    </citation>
    <scope>NUCLEOTIDE SEQUENCE</scope>
    <source>
        <strain evidence="2">CCC 602</strain>
    </source>
</reference>
<name>A0A9P7N4C6_9HYPO</name>
<feature type="compositionally biased region" description="Basic and acidic residues" evidence="1">
    <location>
        <begin position="11"/>
        <end position="20"/>
    </location>
</feature>
<accession>A0A9P7N4C6</accession>
<comment type="caution">
    <text evidence="2">The sequence shown here is derived from an EMBL/GenBank/DDBJ whole genome shotgun (WGS) entry which is preliminary data.</text>
</comment>